<dbReference type="KEGG" id="sauj:SAI2T2_1019660"/>
<dbReference type="PROSITE" id="PS50995">
    <property type="entry name" value="HTH_MARR_2"/>
    <property type="match status" value="1"/>
</dbReference>
<dbReference type="KEGG" id="saut:SAI1T1_2019650"/>
<dbReference type="Pfam" id="PF12802">
    <property type="entry name" value="MarR_2"/>
    <property type="match status" value="1"/>
</dbReference>
<gene>
    <name evidence="5" type="ORF">SAI7S6_1019650</name>
</gene>
<dbReference type="InterPro" id="IPR036388">
    <property type="entry name" value="WH-like_DNA-bd_sf"/>
</dbReference>
<sequence>MYDLHYKFYYNEVNALKGVIIMSTNKNDYEHMLFYFAYKTFITTADEIIEKYGMSRQHHRFLFFINKLPGITIKSLLEILEISKQGSHATLQKLKEQGLIIEKVLETDRRVKKLYSTDKGDQLIAELNKAQDELLQNIYQQVGSDWYDVMEALAKGRPGFDFIKHLKDEKES</sequence>
<name>A0A7U7F066_STAAU</name>
<organism evidence="5 6">
    <name type="scientific">Staphylococcus aureus subsp. aureus ST228</name>
    <dbReference type="NCBI Taxonomy" id="1074919"/>
    <lineage>
        <taxon>Bacteria</taxon>
        <taxon>Bacillati</taxon>
        <taxon>Bacillota</taxon>
        <taxon>Bacilli</taxon>
        <taxon>Bacillales</taxon>
        <taxon>Staphylococcaceae</taxon>
        <taxon>Staphylococcus</taxon>
    </lineage>
</organism>
<evidence type="ECO:0000259" key="4">
    <source>
        <dbReference type="PROSITE" id="PS50995"/>
    </source>
</evidence>
<dbReference type="AlphaFoldDB" id="A0A7U7F066"/>
<dbReference type="InterPro" id="IPR000835">
    <property type="entry name" value="HTH_MarR-typ"/>
</dbReference>
<keyword evidence="3" id="KW-0804">Transcription</keyword>
<evidence type="ECO:0000313" key="5">
    <source>
        <dbReference type="EMBL" id="CCJ23664.1"/>
    </source>
</evidence>
<dbReference type="KEGG" id="sauy:SAI8T7_1019630"/>
<dbReference type="EMBL" id="HE579071">
    <property type="protein sequence ID" value="CCJ23664.1"/>
    <property type="molecule type" value="Genomic_DNA"/>
</dbReference>
<protein>
    <submittedName>
        <fullName evidence="5">Transcriptional regulator, MarR family</fullName>
    </submittedName>
</protein>
<dbReference type="Proteomes" id="UP000032744">
    <property type="component" value="Chromosome"/>
</dbReference>
<dbReference type="PANTHER" id="PTHR42756">
    <property type="entry name" value="TRANSCRIPTIONAL REGULATOR, MARR"/>
    <property type="match status" value="1"/>
</dbReference>
<evidence type="ECO:0000256" key="2">
    <source>
        <dbReference type="ARBA" id="ARBA00023125"/>
    </source>
</evidence>
<dbReference type="GO" id="GO:0003700">
    <property type="term" value="F:DNA-binding transcription factor activity"/>
    <property type="evidence" value="ECO:0007669"/>
    <property type="project" value="InterPro"/>
</dbReference>
<keyword evidence="2" id="KW-0238">DNA-binding</keyword>
<evidence type="ECO:0000313" key="6">
    <source>
        <dbReference type="Proteomes" id="UP000032744"/>
    </source>
</evidence>
<evidence type="ECO:0000256" key="1">
    <source>
        <dbReference type="ARBA" id="ARBA00023015"/>
    </source>
</evidence>
<dbReference type="KEGG" id="sauw:SAI5S5_1019590"/>
<feature type="domain" description="HTH marR-type" evidence="4">
    <location>
        <begin position="26"/>
        <end position="168"/>
    </location>
</feature>
<dbReference type="GO" id="GO:0003677">
    <property type="term" value="F:DNA binding"/>
    <property type="evidence" value="ECO:0007669"/>
    <property type="project" value="UniProtKB-KW"/>
</dbReference>
<dbReference type="PANTHER" id="PTHR42756:SF1">
    <property type="entry name" value="TRANSCRIPTIONAL REPRESSOR OF EMRAB OPERON"/>
    <property type="match status" value="1"/>
</dbReference>
<dbReference type="SMART" id="SM00347">
    <property type="entry name" value="HTH_MARR"/>
    <property type="match status" value="1"/>
</dbReference>
<dbReference type="InterPro" id="IPR036390">
    <property type="entry name" value="WH_DNA-bd_sf"/>
</dbReference>
<keyword evidence="1" id="KW-0805">Transcription regulation</keyword>
<evidence type="ECO:0000256" key="3">
    <source>
        <dbReference type="ARBA" id="ARBA00023163"/>
    </source>
</evidence>
<proteinExistence type="predicted"/>
<accession>A0A7U7F066</accession>
<dbReference type="KEGG" id="sauv:SAI7S6_1019650"/>
<dbReference type="KEGG" id="saux:SAI6T6_1019600"/>
<dbReference type="Gene3D" id="1.10.10.10">
    <property type="entry name" value="Winged helix-like DNA-binding domain superfamily/Winged helix DNA-binding domain"/>
    <property type="match status" value="1"/>
</dbReference>
<dbReference type="KEGG" id="sauk:SAI3T3_1019650"/>
<dbReference type="KEGG" id="sauq:SAI4T8_1019660"/>
<reference evidence="5 6" key="1">
    <citation type="journal article" date="2012" name="PLoS ONE">
        <title>Short term evolution of a highly transmissible methicillin-resistant Staphylococcus aureus clone (ST228) in a tertiary care hospital.</title>
        <authorList>
            <person name="Vogel V."/>
            <person name="Falquet L."/>
            <person name="Calderon-Copete S.P."/>
            <person name="Basset P."/>
            <person name="Blanc D.S."/>
        </authorList>
    </citation>
    <scope>NUCLEOTIDE SEQUENCE [LARGE SCALE GENOMIC DNA]</scope>
    <source>
        <strain evidence="6">ST228/18412</strain>
    </source>
</reference>
<dbReference type="SUPFAM" id="SSF46785">
    <property type="entry name" value="Winged helix' DNA-binding domain"/>
    <property type="match status" value="1"/>
</dbReference>